<keyword evidence="1" id="KW-0812">Transmembrane</keyword>
<gene>
    <name evidence="2" type="ORF">OLC1_LOCUS1756</name>
</gene>
<evidence type="ECO:0000313" key="3">
    <source>
        <dbReference type="Proteomes" id="UP001161247"/>
    </source>
</evidence>
<feature type="transmembrane region" description="Helical" evidence="1">
    <location>
        <begin position="36"/>
        <end position="57"/>
    </location>
</feature>
<keyword evidence="3" id="KW-1185">Reference proteome</keyword>
<organism evidence="2 3">
    <name type="scientific">Oldenlandia corymbosa var. corymbosa</name>
    <dbReference type="NCBI Taxonomy" id="529605"/>
    <lineage>
        <taxon>Eukaryota</taxon>
        <taxon>Viridiplantae</taxon>
        <taxon>Streptophyta</taxon>
        <taxon>Embryophyta</taxon>
        <taxon>Tracheophyta</taxon>
        <taxon>Spermatophyta</taxon>
        <taxon>Magnoliopsida</taxon>
        <taxon>eudicotyledons</taxon>
        <taxon>Gunneridae</taxon>
        <taxon>Pentapetalae</taxon>
        <taxon>asterids</taxon>
        <taxon>lamiids</taxon>
        <taxon>Gentianales</taxon>
        <taxon>Rubiaceae</taxon>
        <taxon>Rubioideae</taxon>
        <taxon>Spermacoceae</taxon>
        <taxon>Hedyotis-Oldenlandia complex</taxon>
        <taxon>Oldenlandia</taxon>
    </lineage>
</organism>
<dbReference type="Proteomes" id="UP001161247">
    <property type="component" value="Chromosome 1"/>
</dbReference>
<evidence type="ECO:0000313" key="2">
    <source>
        <dbReference type="EMBL" id="CAI9089407.1"/>
    </source>
</evidence>
<proteinExistence type="predicted"/>
<evidence type="ECO:0000256" key="1">
    <source>
        <dbReference type="SAM" id="Phobius"/>
    </source>
</evidence>
<name>A0AAV1C201_OLDCO</name>
<sequence>MKKSGFVAASMAAVSATAYSASSKSNTHHEVSVNFVDLLFVLVIASWVYSLNCYGLMNLVKFRALFRFLPVFFGSVLSFYKLNLNFSWFLICSGNGCFHQEKREFFVSAIVLFFFFFL</sequence>
<reference evidence="2" key="1">
    <citation type="submission" date="2023-03" db="EMBL/GenBank/DDBJ databases">
        <authorList>
            <person name="Julca I."/>
        </authorList>
    </citation>
    <scope>NUCLEOTIDE SEQUENCE</scope>
</reference>
<feature type="transmembrane region" description="Helical" evidence="1">
    <location>
        <begin position="64"/>
        <end position="80"/>
    </location>
</feature>
<dbReference type="AlphaFoldDB" id="A0AAV1C201"/>
<keyword evidence="1" id="KW-0472">Membrane</keyword>
<protein>
    <submittedName>
        <fullName evidence="2">OLC1v1023974C1</fullName>
    </submittedName>
</protein>
<keyword evidence="1" id="KW-1133">Transmembrane helix</keyword>
<dbReference type="EMBL" id="OX459118">
    <property type="protein sequence ID" value="CAI9089407.1"/>
    <property type="molecule type" value="Genomic_DNA"/>
</dbReference>
<accession>A0AAV1C201</accession>